<feature type="chain" id="PRO_5031500909" evidence="1">
    <location>
        <begin position="28"/>
        <end position="99"/>
    </location>
</feature>
<accession>A0A7W7DBS6</accession>
<sequence length="99" mass="10474">MRSRKWAAALSFAALLAVALPGGTAYALPDDCTTWVSNGYVSSLCTSGTGEHQIYLVARHVNPQVGVITNAGPWVPVGSVSTARIPATGSLQNYWVNKR</sequence>
<dbReference type="Proteomes" id="UP000542210">
    <property type="component" value="Unassembled WGS sequence"/>
</dbReference>
<protein>
    <submittedName>
        <fullName evidence="2">Uncharacterized protein</fullName>
    </submittedName>
</protein>
<keyword evidence="3" id="KW-1185">Reference proteome</keyword>
<gene>
    <name evidence="2" type="ORF">BJ982_004270</name>
</gene>
<proteinExistence type="predicted"/>
<evidence type="ECO:0000313" key="3">
    <source>
        <dbReference type="Proteomes" id="UP000542210"/>
    </source>
</evidence>
<reference evidence="2 3" key="1">
    <citation type="submission" date="2020-08" db="EMBL/GenBank/DDBJ databases">
        <title>Sequencing the genomes of 1000 actinobacteria strains.</title>
        <authorList>
            <person name="Klenk H.-P."/>
        </authorList>
    </citation>
    <scope>NUCLEOTIDE SEQUENCE [LARGE SCALE GENOMIC DNA]</scope>
    <source>
        <strain evidence="2 3">DSM 45784</strain>
    </source>
</reference>
<evidence type="ECO:0000313" key="2">
    <source>
        <dbReference type="EMBL" id="MBB4702726.1"/>
    </source>
</evidence>
<organism evidence="2 3">
    <name type="scientific">Sphaerisporangium siamense</name>
    <dbReference type="NCBI Taxonomy" id="795645"/>
    <lineage>
        <taxon>Bacteria</taxon>
        <taxon>Bacillati</taxon>
        <taxon>Actinomycetota</taxon>
        <taxon>Actinomycetes</taxon>
        <taxon>Streptosporangiales</taxon>
        <taxon>Streptosporangiaceae</taxon>
        <taxon>Sphaerisporangium</taxon>
    </lineage>
</organism>
<comment type="caution">
    <text evidence="2">The sequence shown here is derived from an EMBL/GenBank/DDBJ whole genome shotgun (WGS) entry which is preliminary data.</text>
</comment>
<keyword evidence="1" id="KW-0732">Signal</keyword>
<dbReference type="EMBL" id="JACHND010000001">
    <property type="protein sequence ID" value="MBB4702726.1"/>
    <property type="molecule type" value="Genomic_DNA"/>
</dbReference>
<feature type="signal peptide" evidence="1">
    <location>
        <begin position="1"/>
        <end position="27"/>
    </location>
</feature>
<dbReference type="RefSeq" id="WP_184882681.1">
    <property type="nucleotide sequence ID" value="NZ_BOOV01000005.1"/>
</dbReference>
<name>A0A7W7DBS6_9ACTN</name>
<evidence type="ECO:0000256" key="1">
    <source>
        <dbReference type="SAM" id="SignalP"/>
    </source>
</evidence>
<dbReference type="AlphaFoldDB" id="A0A7W7DBS6"/>